<feature type="compositionally biased region" description="Polar residues" evidence="3">
    <location>
        <begin position="379"/>
        <end position="394"/>
    </location>
</feature>
<keyword evidence="6" id="KW-1185">Reference proteome</keyword>
<dbReference type="Proteomes" id="UP000249363">
    <property type="component" value="Unassembled WGS sequence"/>
</dbReference>
<dbReference type="STRING" id="1196081.A0A364KLH1"/>
<evidence type="ECO:0000313" key="5">
    <source>
        <dbReference type="EMBL" id="RAO64394.1"/>
    </source>
</evidence>
<dbReference type="RefSeq" id="XP_040728911.1">
    <property type="nucleotide sequence ID" value="XM_040876385.1"/>
</dbReference>
<dbReference type="InterPro" id="IPR008626">
    <property type="entry name" value="Mediator_Med15_fun"/>
</dbReference>
<feature type="compositionally biased region" description="Low complexity" evidence="3">
    <location>
        <begin position="500"/>
        <end position="509"/>
    </location>
</feature>
<comment type="caution">
    <text evidence="5">The sequence shown here is derived from an EMBL/GenBank/DDBJ whole genome shotgun (WGS) entry which is preliminary data.</text>
</comment>
<feature type="region of interest" description="Disordered" evidence="3">
    <location>
        <begin position="1081"/>
        <end position="1175"/>
    </location>
</feature>
<sequence>MNSVNFSNVGTGAMLTGANPQGPMQPPQNAQVQRHIAVALQNQGPFTGWRAEVTIPDRAGKILQMITSLRLIQPRIEIQNALQAALQYEEKAFREANQRDEYEKECASKLHAIKETRSRQQAVYNQSGLMQHGGTNGGMPSVVHPNQMPPQFTPQMNRPMQTSPIPGQMPMHMGMNDPTMIQQQQQQQAFAQNQMGQQRLASGMPVIDELSMLSQPDFEQISRLAAQMMSKMTPDDLEKRRAAATSKMSPEQKQMISQKYGDPLTWMMRLQILKNMKARRSQQIARAQGLDPNASMVGGDTMMNAAQRQMAPNMMGLQRNSALPMNNQQGLDPSSFINVENLQGQQADGLRSQEAGQLVVPASTAPMSSQPSFADPTGLFQQGAPQQNTQPNLNRSINPQQFLAQQQLQNAQSAQQIGMQQTSQFQAQNQAQAQARAQAAHNAKMAMSSQAGGQTTNQMNQNMPHQSPAMPMLNRPVGPNMSPAQGAGQIRPPSRQLGVNGQQPGNQQPAMRPQIPPNLPPALKERLGQMTPEQLNAFLIAQQRRALANSQAAQAAQAARAANSQQMSMQTNMPQLPQGGQFNGPNIGTSMPMQQSLNGLAGGVQNNAMLQGQQLSLQQQQQQQQQQALLRHQQALMRSQSQSIDMNAEQTREMDRMAFPPSMINSNANMNPPVPKTVKTWGQLKAWVVQNPQVLGNVDSAKLLDLQRLHFAHTVSQQRESGRNNEQAGQPNWPGNNQPFMPGQNVTGRQPQSHPPGPTITPEEIMNARKRLGPQAQNMPDEQLKAFLLKNKQKMWMQQLQARGLAMQQMNPAQNIQNLNQTQPPQVTPVPTPMPAKQTVPPATQAPPQPVQTPQPTNAKVQPTSSAGKGAKGGAAGKSTSKKRPHSDDVVEIPNPKAQPPSQAPPQAATTSAPARLPLNLTREQLAALSPTQRSQLEAHMKQQRQPRPQLSKIAAEENWNATLPDQLKHWYNEMAKAVIPNSGPMDISAEDKAIMAQQLRESTDMLSRLDTLVQWLIKLPNQEKNVKALLSMRIQLMKQFKSTEWTVNDEFTIAPDYLKRSIGIIKNMFTSMITKVQSQQLQQGQKLRPPIPPSGGQPPLNASNLQQLEEEAKRARRTQNQNVPAAPTATQPPFPLGDPSPQGVPQAYGPGGFSPDKLKIPPTKRRKQSHASVSAAQGAAAAKAASKADAAKASLFKCAVADCEYHVKGFSTQAALSKHVEDEHRVKEEITDPLKYMVDSLDVALGVPETGKGVLEGEVDKKTMPSETSVVKQEVKTEGITPAISGATPMSRLVSQTEAKIISPASTSTMTPRLQATKTTKATATKQAKAGARAEAAKAVLEQPPITENAVAKDGWADSKVSLDAIQETFDIPMTDSFPGMGGGEFFEMFLNSDMFSTQNEDTPDSIDSNAFVTQTPNDGDMARDDSAIQIKDVEEDGSWPADWFSHPGPMFSGNANDDPWMDWETVNKELEAAPLGKGISFSVS</sequence>
<dbReference type="Pfam" id="PF05397">
    <property type="entry name" value="Med15_fungi"/>
    <property type="match status" value="1"/>
</dbReference>
<dbReference type="GO" id="GO:0016592">
    <property type="term" value="C:mediator complex"/>
    <property type="evidence" value="ECO:0007669"/>
    <property type="project" value="InterPro"/>
</dbReference>
<dbReference type="GO" id="GO:0003712">
    <property type="term" value="F:transcription coregulator activity"/>
    <property type="evidence" value="ECO:0007669"/>
    <property type="project" value="InterPro"/>
</dbReference>
<feature type="region of interest" description="Disordered" evidence="3">
    <location>
        <begin position="715"/>
        <end position="762"/>
    </location>
</feature>
<keyword evidence="2" id="KW-0539">Nucleus</keyword>
<feature type="compositionally biased region" description="Polar residues" evidence="3">
    <location>
        <begin position="447"/>
        <end position="465"/>
    </location>
</feature>
<evidence type="ECO:0000313" key="6">
    <source>
        <dbReference type="Proteomes" id="UP000249363"/>
    </source>
</evidence>
<feature type="domain" description="Mediator complex subunit 15 KIX" evidence="4">
    <location>
        <begin position="48"/>
        <end position="121"/>
    </location>
</feature>
<accession>A0A364KLH1</accession>
<evidence type="ECO:0000256" key="1">
    <source>
        <dbReference type="ARBA" id="ARBA00004123"/>
    </source>
</evidence>
<proteinExistence type="predicted"/>
<reference evidence="5 6" key="1">
    <citation type="journal article" date="2017" name="Biotechnol. Biofuels">
        <title>Differential beta-glucosidase expression as a function of carbon source availability in Talaromyces amestolkiae: a genomic and proteomic approach.</title>
        <authorList>
            <person name="de Eugenio L.I."/>
            <person name="Mendez-Liter J.A."/>
            <person name="Nieto-Dominguez M."/>
            <person name="Alonso L."/>
            <person name="Gil-Munoz J."/>
            <person name="Barriuso J."/>
            <person name="Prieto A."/>
            <person name="Martinez M.J."/>
        </authorList>
    </citation>
    <scope>NUCLEOTIDE SEQUENCE [LARGE SCALE GENOMIC DNA]</scope>
    <source>
        <strain evidence="5 6">CIB</strain>
    </source>
</reference>
<feature type="region of interest" description="Disordered" evidence="3">
    <location>
        <begin position="364"/>
        <end position="394"/>
    </location>
</feature>
<dbReference type="OrthoDB" id="3918840at2759"/>
<feature type="compositionally biased region" description="Polar residues" evidence="3">
    <location>
        <begin position="715"/>
        <end position="752"/>
    </location>
</feature>
<feature type="region of interest" description="Disordered" evidence="3">
    <location>
        <begin position="930"/>
        <end position="950"/>
    </location>
</feature>
<feature type="region of interest" description="Disordered" evidence="3">
    <location>
        <begin position="446"/>
        <end position="515"/>
    </location>
</feature>
<evidence type="ECO:0000259" key="4">
    <source>
        <dbReference type="Pfam" id="PF16987"/>
    </source>
</evidence>
<protein>
    <recommendedName>
        <fullName evidence="4">Mediator complex subunit 15 KIX domain-containing protein</fullName>
    </recommendedName>
</protein>
<organism evidence="5 6">
    <name type="scientific">Talaromyces amestolkiae</name>
    <dbReference type="NCBI Taxonomy" id="1196081"/>
    <lineage>
        <taxon>Eukaryota</taxon>
        <taxon>Fungi</taxon>
        <taxon>Dikarya</taxon>
        <taxon>Ascomycota</taxon>
        <taxon>Pezizomycotina</taxon>
        <taxon>Eurotiomycetes</taxon>
        <taxon>Eurotiomycetidae</taxon>
        <taxon>Eurotiales</taxon>
        <taxon>Trichocomaceae</taxon>
        <taxon>Talaromyces</taxon>
        <taxon>Talaromyces sect. Talaromyces</taxon>
    </lineage>
</organism>
<dbReference type="Pfam" id="PF16987">
    <property type="entry name" value="KIX_2"/>
    <property type="match status" value="1"/>
</dbReference>
<gene>
    <name evidence="5" type="ORF">BHQ10_000406</name>
</gene>
<dbReference type="GO" id="GO:0006357">
    <property type="term" value="P:regulation of transcription by RNA polymerase II"/>
    <property type="evidence" value="ECO:0007669"/>
    <property type="project" value="InterPro"/>
</dbReference>
<evidence type="ECO:0000256" key="2">
    <source>
        <dbReference type="ARBA" id="ARBA00023242"/>
    </source>
</evidence>
<comment type="subcellular location">
    <subcellularLocation>
        <location evidence="1">Nucleus</location>
    </subcellularLocation>
</comment>
<name>A0A364KLH1_TALAM</name>
<feature type="compositionally biased region" description="Pro residues" evidence="3">
    <location>
        <begin position="844"/>
        <end position="853"/>
    </location>
</feature>
<feature type="region of interest" description="Disordered" evidence="3">
    <location>
        <begin position="819"/>
        <end position="911"/>
    </location>
</feature>
<dbReference type="GeneID" id="63789623"/>
<evidence type="ECO:0000256" key="3">
    <source>
        <dbReference type="SAM" id="MobiDB-lite"/>
    </source>
</evidence>
<dbReference type="InterPro" id="IPR036546">
    <property type="entry name" value="MED15_KIX"/>
</dbReference>
<dbReference type="EMBL" id="MIKG01000001">
    <property type="protein sequence ID" value="RAO64394.1"/>
    <property type="molecule type" value="Genomic_DNA"/>
</dbReference>